<protein>
    <submittedName>
        <fullName evidence="2">Uncharacterized protein</fullName>
    </submittedName>
</protein>
<sequence>APAEEEPAAEGAQRRRPEAPAEPEDTAGRAEDGAAASMFAWDQATIEGVQAISIPGTGLPTPEYAYGDCVQGYAALGPDGPILQGGHYAHGALAPAGPGLVRTDGHFVCDWDPRCAQVDPSGLWHPYGGLDCARVLGTNPAFESAAVHPAMGHWPDRAVWRERPDGSLTAAAFSLRLEAAPCGGIRDVLGPTCEMSRQSHAPAHAWGGHPSPGLAEYELGGYERWQACAAYEPDGMTVRRSEVVAVVEGNVVDLPSGEQGYQDQDSERREALQRKWALERALGSYKGHWLEGPRTLDDEMGPVRWKRHCVPYFSTCLAHPAFRPLVDERPEKGGGGDRATALVVLAIEIGIRAFRQRRAARRRHCEWLRSLQQDFLASGTGSSLVTPRARGVFDLYGVIGRKNLKWYHDLFGETQDQGGGEEDEDHSDGGSCSEPSGGDDEARKRPAAFDHDERPALKKQASKRPAAASPPTACKASAPPPESTASPPESKASPPESKASPPESKAPPPESKTPSKREQGTEQGAATAAREHGIEQGIATAAREQGIEQGIANGIAIAAREQGIEQGTEQGIANGIANGIATAAEQDESSNQVYAIFSCGKFLVDSLAATDLPELLKEGGKQVCQITITDSISEEDAVNIMIQIADKYSKGRAAIAMGSDQPDGFMPFCGAYGRLSDSSANGIVIVRPSKAPKYQQQEQQQQDAVFNEKDYIHDEIDATVIEQMFEESEDNPLDVSHCGNCGKDVMLSTEDSSRVPEIHAHNEYLADTAERLTGDAAEAAAAATIIARSPTASERSDAEDDNRGADSDLAAEMRRPMDVAPSEPEDGQETIGEDIGINGLQDTTIDVGDSLDSEPATVPGTIPEQYLRSKAAGAPPPDVSAPPRWRAASAAMHPSATGGAVGPLPSPPPPKETLEAETAEVPAAPKAPCAPPSFQPGERECELPLGLDGINCYMNEAGRRKSSAEVGNAEKNLPQAVKLRIDQLQEAVEHGIRSRSNVHQQSERHVAAKCKKDKQFREDWAAMQVEERRNYRLKWAATTLAELKRKHIHKHACKIVDESAGTYYSFSRIVKDVGW</sequence>
<proteinExistence type="predicted"/>
<feature type="compositionally biased region" description="Basic and acidic residues" evidence="1">
    <location>
        <begin position="440"/>
        <end position="456"/>
    </location>
</feature>
<keyword evidence="3" id="KW-1185">Reference proteome</keyword>
<accession>A0ABN9Y6J7</accession>
<feature type="region of interest" description="Disordered" evidence="1">
    <location>
        <begin position="785"/>
        <end position="916"/>
    </location>
</feature>
<feature type="compositionally biased region" description="Low complexity" evidence="1">
    <location>
        <begin position="881"/>
        <end position="891"/>
    </location>
</feature>
<organism evidence="2 3">
    <name type="scientific">Prorocentrum cordatum</name>
    <dbReference type="NCBI Taxonomy" id="2364126"/>
    <lineage>
        <taxon>Eukaryota</taxon>
        <taxon>Sar</taxon>
        <taxon>Alveolata</taxon>
        <taxon>Dinophyceae</taxon>
        <taxon>Prorocentrales</taxon>
        <taxon>Prorocentraceae</taxon>
        <taxon>Prorocentrum</taxon>
    </lineage>
</organism>
<evidence type="ECO:0000256" key="1">
    <source>
        <dbReference type="SAM" id="MobiDB-lite"/>
    </source>
</evidence>
<feature type="region of interest" description="Disordered" evidence="1">
    <location>
        <begin position="1"/>
        <end position="30"/>
    </location>
</feature>
<gene>
    <name evidence="2" type="ORF">PCOR1329_LOCUS82172</name>
</gene>
<feature type="region of interest" description="Disordered" evidence="1">
    <location>
        <begin position="414"/>
        <end position="531"/>
    </location>
</feature>
<feature type="non-terminal residue" evidence="2">
    <location>
        <position position="1"/>
    </location>
</feature>
<evidence type="ECO:0000313" key="2">
    <source>
        <dbReference type="EMBL" id="CAK0907039.1"/>
    </source>
</evidence>
<feature type="compositionally biased region" description="Low complexity" evidence="1">
    <location>
        <begin position="483"/>
        <end position="503"/>
    </location>
</feature>
<comment type="caution">
    <text evidence="2">The sequence shown here is derived from an EMBL/GenBank/DDBJ whole genome shotgun (WGS) entry which is preliminary data.</text>
</comment>
<feature type="compositionally biased region" description="Basic and acidic residues" evidence="1">
    <location>
        <begin position="801"/>
        <end position="817"/>
    </location>
</feature>
<dbReference type="Proteomes" id="UP001189429">
    <property type="component" value="Unassembled WGS sequence"/>
</dbReference>
<name>A0ABN9Y6J7_9DINO</name>
<evidence type="ECO:0000313" key="3">
    <source>
        <dbReference type="Proteomes" id="UP001189429"/>
    </source>
</evidence>
<reference evidence="2" key="1">
    <citation type="submission" date="2023-10" db="EMBL/GenBank/DDBJ databases">
        <authorList>
            <person name="Chen Y."/>
            <person name="Shah S."/>
            <person name="Dougan E. K."/>
            <person name="Thang M."/>
            <person name="Chan C."/>
        </authorList>
    </citation>
    <scope>NUCLEOTIDE SEQUENCE [LARGE SCALE GENOMIC DNA]</scope>
</reference>
<dbReference type="EMBL" id="CAUYUJ010021793">
    <property type="protein sequence ID" value="CAK0907039.1"/>
    <property type="molecule type" value="Genomic_DNA"/>
</dbReference>
<feature type="compositionally biased region" description="Acidic residues" evidence="1">
    <location>
        <begin position="823"/>
        <end position="832"/>
    </location>
</feature>